<dbReference type="AlphaFoldDB" id="A0A837HS54"/>
<accession>A0A837HS54</accession>
<dbReference type="Proteomes" id="UP000033996">
    <property type="component" value="Unassembled WGS sequence"/>
</dbReference>
<evidence type="ECO:0000313" key="2">
    <source>
        <dbReference type="Proteomes" id="UP000033996"/>
    </source>
</evidence>
<proteinExistence type="predicted"/>
<comment type="caution">
    <text evidence="1">The sequence shown here is derived from an EMBL/GenBank/DDBJ whole genome shotgun (WGS) entry which is preliminary data.</text>
</comment>
<organism evidence="1 2">
    <name type="scientific">Candidatus Yanofskybacteria bacterium GW2011_GWD1_39_16</name>
    <dbReference type="NCBI Taxonomy" id="1619030"/>
    <lineage>
        <taxon>Bacteria</taxon>
        <taxon>Candidatus Yanofskyibacteriota</taxon>
    </lineage>
</organism>
<name>A0A837HS54_9BACT</name>
<gene>
    <name evidence="1" type="ORF">UT35_C0014G0001</name>
</gene>
<dbReference type="EMBL" id="LBWL01000014">
    <property type="protein sequence ID" value="KKR08386.1"/>
    <property type="molecule type" value="Genomic_DNA"/>
</dbReference>
<feature type="non-terminal residue" evidence="1">
    <location>
        <position position="1"/>
    </location>
</feature>
<evidence type="ECO:0000313" key="1">
    <source>
        <dbReference type="EMBL" id="KKR08386.1"/>
    </source>
</evidence>
<reference evidence="1 2" key="1">
    <citation type="journal article" date="2015" name="Nature">
        <title>rRNA introns, odd ribosomes, and small enigmatic genomes across a large radiation of phyla.</title>
        <authorList>
            <person name="Brown C.T."/>
            <person name="Hug L.A."/>
            <person name="Thomas B.C."/>
            <person name="Sharon I."/>
            <person name="Castelle C.J."/>
            <person name="Singh A."/>
            <person name="Wilkins M.J."/>
            <person name="Williams K.H."/>
            <person name="Banfield J.F."/>
        </authorList>
    </citation>
    <scope>NUCLEOTIDE SEQUENCE [LARGE SCALE GENOMIC DNA]</scope>
</reference>
<sequence>ALESGALDEGKYSNYINLKKEVEYYKMTELEKREKDRQFGKFINKVKKELSRQGHKDY</sequence>
<protein>
    <submittedName>
        <fullName evidence="1">Uncharacterized protein</fullName>
    </submittedName>
</protein>